<accession>A0A2S1FI62</accession>
<keyword evidence="3" id="KW-0614">Plasmid</keyword>
<reference evidence="3" key="1">
    <citation type="submission" date="2018-01" db="EMBL/GenBank/DDBJ databases">
        <title>Plasmids of psychrophilic Polaromonas spp. isolated from Arctic and Antarctic glaciers.</title>
        <authorList>
            <person name="Dziewit L."/>
            <person name="Ciok A."/>
        </authorList>
    </citation>
    <scope>NUCLEOTIDE SEQUENCE</scope>
    <source>
        <plasmid evidence="3">pH1NP1</plasmid>
    </source>
</reference>
<dbReference type="AlphaFoldDB" id="A0A2S1FI62"/>
<dbReference type="EMBL" id="MG869619">
    <property type="protein sequence ID" value="AWD72180.1"/>
    <property type="molecule type" value="Genomic_DNA"/>
</dbReference>
<evidence type="ECO:0000259" key="2">
    <source>
        <dbReference type="PROSITE" id="PS50965"/>
    </source>
</evidence>
<protein>
    <submittedName>
        <fullName evidence="3">NERD nuclease</fullName>
    </submittedName>
</protein>
<evidence type="ECO:0000256" key="1">
    <source>
        <dbReference type="SAM" id="MobiDB-lite"/>
    </source>
</evidence>
<organism evidence="3">
    <name type="scientific">Polaromonas sp. H1N</name>
    <dbReference type="NCBI Taxonomy" id="1840283"/>
    <lineage>
        <taxon>Bacteria</taxon>
        <taxon>Pseudomonadati</taxon>
        <taxon>Pseudomonadota</taxon>
        <taxon>Betaproteobacteria</taxon>
        <taxon>Burkholderiales</taxon>
        <taxon>Comamonadaceae</taxon>
        <taxon>Polaromonas</taxon>
    </lineage>
</organism>
<sequence>MALKSADDKSKRLVLLDELQRSPALDLSQKKWLREELMRTRKGIQGERESAHYLDHYFKDAENHVLLHDLRFVIDGEVTQIDHLILARASNVYLLETKNYACNLVINERGEFTAEYENTRFGIASPIEQSLRHEKVLRKLLERLGIVGRTQKHPNFYHVVMLHPKATIERPPAKSFDTANVIKADQFPSWHKSFVDKIGFGTLFKNALNMRSLETTQEWGEKLKRQHRPADLLELPDFMRPRDLARPAMQAPSLSPSAPKFTAPPQARPQVPAPAPPVVAALPAEPARRLVCARCAAKISFPEGKFCWNNAQRFGGLAYCREHQALM</sequence>
<dbReference type="Pfam" id="PF08378">
    <property type="entry name" value="NERD"/>
    <property type="match status" value="1"/>
</dbReference>
<evidence type="ECO:0000313" key="3">
    <source>
        <dbReference type="EMBL" id="AWD72180.1"/>
    </source>
</evidence>
<dbReference type="PROSITE" id="PS50965">
    <property type="entry name" value="NERD"/>
    <property type="match status" value="1"/>
</dbReference>
<feature type="domain" description="NERD" evidence="2">
    <location>
        <begin position="42"/>
        <end position="160"/>
    </location>
</feature>
<dbReference type="InterPro" id="IPR011528">
    <property type="entry name" value="NERD"/>
</dbReference>
<geneLocation type="plasmid" evidence="3">
    <name>pH1NP1</name>
</geneLocation>
<proteinExistence type="predicted"/>
<feature type="region of interest" description="Disordered" evidence="1">
    <location>
        <begin position="247"/>
        <end position="272"/>
    </location>
</feature>
<name>A0A2S1FI62_9BURK</name>
<gene>
    <name evidence="3" type="ORF">pH1NP1_p002</name>
</gene>